<protein>
    <submittedName>
        <fullName evidence="2">Uncharacterized protein</fullName>
    </submittedName>
</protein>
<dbReference type="EMBL" id="NDYN01000005">
    <property type="protein sequence ID" value="OUT07664.1"/>
    <property type="molecule type" value="Genomic_DNA"/>
</dbReference>
<evidence type="ECO:0000313" key="3">
    <source>
        <dbReference type="Proteomes" id="UP000196317"/>
    </source>
</evidence>
<evidence type="ECO:0000313" key="2">
    <source>
        <dbReference type="EMBL" id="OUT07664.1"/>
    </source>
</evidence>
<feature type="chain" id="PRO_5013368647" evidence="1">
    <location>
        <begin position="22"/>
        <end position="129"/>
    </location>
</feature>
<name>A0A1Y5MJW4_9BACT</name>
<dbReference type="AlphaFoldDB" id="A0A1Y5MJW4"/>
<sequence length="129" mass="14469">MRKMFLFSLATLSLLTISANAREYKCTDKDVIIAALKADPSTQGASIQSRMEVLHGFRPWKIENIEQRGFTPKTMIGCMADTNGAYITYVIHVDKETGKAFVLPHPTQSYAKFKRVTSKKDHGAYIPVN</sequence>
<proteinExistence type="predicted"/>
<accession>A0A1Y5MJW4</accession>
<dbReference type="RefSeq" id="WP_087583129.1">
    <property type="nucleotide sequence ID" value="NZ_NDYN01000005.1"/>
</dbReference>
<dbReference type="Proteomes" id="UP000196317">
    <property type="component" value="Unassembled WGS sequence"/>
</dbReference>
<feature type="signal peptide" evidence="1">
    <location>
        <begin position="1"/>
        <end position="21"/>
    </location>
</feature>
<organism evidence="2 3">
    <name type="scientific">Campylobacter concisus</name>
    <dbReference type="NCBI Taxonomy" id="199"/>
    <lineage>
        <taxon>Bacteria</taxon>
        <taxon>Pseudomonadati</taxon>
        <taxon>Campylobacterota</taxon>
        <taxon>Epsilonproteobacteria</taxon>
        <taxon>Campylobacterales</taxon>
        <taxon>Campylobacteraceae</taxon>
        <taxon>Campylobacter</taxon>
    </lineage>
</organism>
<gene>
    <name evidence="2" type="ORF">B9N65_05495</name>
</gene>
<comment type="caution">
    <text evidence="2">The sequence shown here is derived from an EMBL/GenBank/DDBJ whole genome shotgun (WGS) entry which is preliminary data.</text>
</comment>
<evidence type="ECO:0000256" key="1">
    <source>
        <dbReference type="SAM" id="SignalP"/>
    </source>
</evidence>
<reference evidence="2 3" key="1">
    <citation type="submission" date="2017-04" db="EMBL/GenBank/DDBJ databases">
        <title>Complete genome of Campylobacter concisus ATCC 33237T and draft genomes for an additional eight well characterized C. concisus strains.</title>
        <authorList>
            <person name="Cornelius A.J."/>
            <person name="Miller W.G."/>
            <person name="Lastovica A.J."/>
            <person name="On S.L."/>
            <person name="French N.P."/>
            <person name="Vandenberg O."/>
            <person name="Biggs P.J."/>
        </authorList>
    </citation>
    <scope>NUCLEOTIDE SEQUENCE [LARGE SCALE GENOMIC DNA]</scope>
    <source>
        <strain evidence="2 3">CCUG 19995</strain>
    </source>
</reference>
<keyword evidence="1" id="KW-0732">Signal</keyword>